<evidence type="ECO:0008006" key="3">
    <source>
        <dbReference type="Google" id="ProtNLM"/>
    </source>
</evidence>
<dbReference type="InterPro" id="IPR029044">
    <property type="entry name" value="Nucleotide-diphossugar_trans"/>
</dbReference>
<reference evidence="2" key="1">
    <citation type="journal article" date="2010" name="Environ. Microbiol.">
        <title>The genome of Syntrophomonas wolfei: new insights into syntrophic metabolism and biohydrogen production.</title>
        <authorList>
            <person name="Sieber J.R."/>
            <person name="Sims D.R."/>
            <person name="Han C."/>
            <person name="Kim E."/>
            <person name="Lykidis A."/>
            <person name="Lapidus A.L."/>
            <person name="McDonnald E."/>
            <person name="Rohlin L."/>
            <person name="Culley D.E."/>
            <person name="Gunsalus R."/>
            <person name="McInerney M.J."/>
        </authorList>
    </citation>
    <scope>NUCLEOTIDE SEQUENCE [LARGE SCALE GENOMIC DNA]</scope>
    <source>
        <strain evidence="2">DSM 2245B / Goettingen</strain>
    </source>
</reference>
<dbReference type="OrthoDB" id="183314at2"/>
<dbReference type="RefSeq" id="WP_011639528.1">
    <property type="nucleotide sequence ID" value="NC_008346.1"/>
</dbReference>
<name>Q0B0T7_SYNWW</name>
<dbReference type="HOGENOM" id="CLU_1208194_0_0_9"/>
<dbReference type="SUPFAM" id="SSF53448">
    <property type="entry name" value="Nucleotide-diphospho-sugar transferases"/>
    <property type="match status" value="1"/>
</dbReference>
<dbReference type="EMBL" id="CP000448">
    <property type="protein sequence ID" value="ABI67417.1"/>
    <property type="molecule type" value="Genomic_DNA"/>
</dbReference>
<evidence type="ECO:0000313" key="1">
    <source>
        <dbReference type="EMBL" id="ABI67417.1"/>
    </source>
</evidence>
<protein>
    <recommendedName>
        <fullName evidence="3">Glycosyltransferase 2-like domain-containing protein</fullName>
    </recommendedName>
</protein>
<dbReference type="eggNOG" id="COG1215">
    <property type="taxonomic scope" value="Bacteria"/>
</dbReference>
<gene>
    <name evidence="1" type="ordered locus">Swol_0059</name>
</gene>
<dbReference type="Proteomes" id="UP000001968">
    <property type="component" value="Chromosome"/>
</dbReference>
<dbReference type="Gene3D" id="3.90.550.10">
    <property type="entry name" value="Spore Coat Polysaccharide Biosynthesis Protein SpsA, Chain A"/>
    <property type="match status" value="1"/>
</dbReference>
<keyword evidence="2" id="KW-1185">Reference proteome</keyword>
<evidence type="ECO:0000313" key="2">
    <source>
        <dbReference type="Proteomes" id="UP000001968"/>
    </source>
</evidence>
<proteinExistence type="predicted"/>
<accession>Q0B0T7</accession>
<dbReference type="STRING" id="335541.Swol_0059"/>
<dbReference type="KEGG" id="swo:Swol_0059"/>
<organism evidence="1 2">
    <name type="scientific">Syntrophomonas wolfei subsp. wolfei (strain DSM 2245B / Goettingen)</name>
    <dbReference type="NCBI Taxonomy" id="335541"/>
    <lineage>
        <taxon>Bacteria</taxon>
        <taxon>Bacillati</taxon>
        <taxon>Bacillota</taxon>
        <taxon>Clostridia</taxon>
        <taxon>Eubacteriales</taxon>
        <taxon>Syntrophomonadaceae</taxon>
        <taxon>Syntrophomonas</taxon>
    </lineage>
</organism>
<dbReference type="AlphaFoldDB" id="Q0B0T7"/>
<sequence length="244" mass="27493">MIVTAEKIMIGCPVRNRAWSLAYYLTSLKRLAYPESRLEFCFIINDCIDETPRILEDFAQRENGRVRLIYYDLGQKYGHLRGQYNFSQLARLRNCLLGAFLESDAAYLFSVDSDILVPVDSLSLLLQDDCDIVSALVCNGEEVGDNSIYNILVKDAAGNLVHCRDFPRDRIFPVDCTGAAYLIKRKVIASLGVRYSAEEGAEDIGFCLQAQEKGIGIFCDGRIECIHLMREDTTLLSPKKTKIP</sequence>